<sequence length="426" mass="48183">MSLRDKLRSRLLKNVGIYTVGNAVNAGIPFLLMPVLTRFLSPDDYGVTAMLTVLLGIYTPFIGLNLTGFVTVSYFKKTDYAQIVSTVCWIIVFVFVMALFLTRLIEGVISEITNFPLDWLWMIVVICFANIVIEILQNFQQVRGEAKKYALFKIAQTGTCMIISLSLVIILSMNWQGVVIAQLVTAVMFMSIAVIILFRYNLLRFQFNKLYMYKGISWGVPLIPHALSGIFLIASDRIFISNMIGISEVGIFSVGYTLGRALELIASSFNKAYSPWLYKKLKDVDMGKLDERYGIVRLTYACIATFVFLSGIYSIFMLCFLDYILGETFQEASKYICGFAVATAFNAIYYLVVNYIFYSNKTSYLAMITFACSVIHIIVTYMFISFFGAVGASYAAVITAGIKTTCTWWLSNKVYPMPWKIWRSEV</sequence>
<feature type="transmembrane region" description="Helical" evidence="6">
    <location>
        <begin position="210"/>
        <end position="233"/>
    </location>
</feature>
<accession>A0A927WKM3</accession>
<feature type="transmembrane region" description="Helical" evidence="6">
    <location>
        <begin position="364"/>
        <end position="384"/>
    </location>
</feature>
<reference evidence="7" key="1">
    <citation type="submission" date="2019-04" db="EMBL/GenBank/DDBJ databases">
        <title>Evolution of Biomass-Degrading Anaerobic Consortia Revealed by Metagenomics.</title>
        <authorList>
            <person name="Peng X."/>
        </authorList>
    </citation>
    <scope>NUCLEOTIDE SEQUENCE</scope>
    <source>
        <strain evidence="7">SIG242</strain>
    </source>
</reference>
<feature type="transmembrane region" description="Helical" evidence="6">
    <location>
        <begin position="239"/>
        <end position="259"/>
    </location>
</feature>
<feature type="transmembrane region" description="Helical" evidence="6">
    <location>
        <begin position="12"/>
        <end position="33"/>
    </location>
</feature>
<dbReference type="PANTHER" id="PTHR30250:SF11">
    <property type="entry name" value="O-ANTIGEN TRANSPORTER-RELATED"/>
    <property type="match status" value="1"/>
</dbReference>
<evidence type="ECO:0008006" key="9">
    <source>
        <dbReference type="Google" id="ProtNLM"/>
    </source>
</evidence>
<feature type="transmembrane region" description="Helical" evidence="6">
    <location>
        <begin position="151"/>
        <end position="173"/>
    </location>
</feature>
<evidence type="ECO:0000313" key="7">
    <source>
        <dbReference type="EMBL" id="MBE6084922.1"/>
    </source>
</evidence>
<feature type="transmembrane region" description="Helical" evidence="6">
    <location>
        <begin position="119"/>
        <end position="139"/>
    </location>
</feature>
<keyword evidence="3 6" id="KW-0812">Transmembrane</keyword>
<dbReference type="EMBL" id="SVCA01000003">
    <property type="protein sequence ID" value="MBE6084922.1"/>
    <property type="molecule type" value="Genomic_DNA"/>
</dbReference>
<feature type="transmembrane region" description="Helical" evidence="6">
    <location>
        <begin position="179"/>
        <end position="198"/>
    </location>
</feature>
<comment type="subcellular location">
    <subcellularLocation>
        <location evidence="1">Cell membrane</location>
        <topology evidence="1">Multi-pass membrane protein</topology>
    </subcellularLocation>
</comment>
<evidence type="ECO:0000313" key="8">
    <source>
        <dbReference type="Proteomes" id="UP000772151"/>
    </source>
</evidence>
<gene>
    <name evidence="7" type="ORF">E7203_05550</name>
</gene>
<evidence type="ECO:0000256" key="2">
    <source>
        <dbReference type="ARBA" id="ARBA00022475"/>
    </source>
</evidence>
<proteinExistence type="predicted"/>
<keyword evidence="2" id="KW-1003">Cell membrane</keyword>
<evidence type="ECO:0000256" key="1">
    <source>
        <dbReference type="ARBA" id="ARBA00004651"/>
    </source>
</evidence>
<dbReference type="InterPro" id="IPR050833">
    <property type="entry name" value="Poly_Biosynth_Transport"/>
</dbReference>
<feature type="transmembrane region" description="Helical" evidence="6">
    <location>
        <begin position="80"/>
        <end position="99"/>
    </location>
</feature>
<feature type="transmembrane region" description="Helical" evidence="6">
    <location>
        <begin position="390"/>
        <end position="410"/>
    </location>
</feature>
<feature type="transmembrane region" description="Helical" evidence="6">
    <location>
        <begin position="298"/>
        <end position="326"/>
    </location>
</feature>
<dbReference type="PANTHER" id="PTHR30250">
    <property type="entry name" value="PST FAMILY PREDICTED COLANIC ACID TRANSPORTER"/>
    <property type="match status" value="1"/>
</dbReference>
<evidence type="ECO:0000256" key="4">
    <source>
        <dbReference type="ARBA" id="ARBA00022989"/>
    </source>
</evidence>
<dbReference type="AlphaFoldDB" id="A0A927WKM3"/>
<evidence type="ECO:0000256" key="6">
    <source>
        <dbReference type="SAM" id="Phobius"/>
    </source>
</evidence>
<keyword evidence="4 6" id="KW-1133">Transmembrane helix</keyword>
<protein>
    <recommendedName>
        <fullName evidence="9">Membrane protein involved in the export of O-antigen and teichoic acid</fullName>
    </recommendedName>
</protein>
<dbReference type="InterPro" id="IPR002797">
    <property type="entry name" value="Polysacc_synth"/>
</dbReference>
<dbReference type="Pfam" id="PF01943">
    <property type="entry name" value="Polysacc_synt"/>
    <property type="match status" value="1"/>
</dbReference>
<dbReference type="Proteomes" id="UP000772151">
    <property type="component" value="Unassembled WGS sequence"/>
</dbReference>
<keyword evidence="5 6" id="KW-0472">Membrane</keyword>
<feature type="transmembrane region" description="Helical" evidence="6">
    <location>
        <begin position="45"/>
        <end position="68"/>
    </location>
</feature>
<evidence type="ECO:0000256" key="3">
    <source>
        <dbReference type="ARBA" id="ARBA00022692"/>
    </source>
</evidence>
<dbReference type="RefSeq" id="WP_303668983.1">
    <property type="nucleotide sequence ID" value="NZ_SVCA01000003.1"/>
</dbReference>
<feature type="transmembrane region" description="Helical" evidence="6">
    <location>
        <begin position="332"/>
        <end position="352"/>
    </location>
</feature>
<dbReference type="GO" id="GO:0005886">
    <property type="term" value="C:plasma membrane"/>
    <property type="evidence" value="ECO:0007669"/>
    <property type="project" value="UniProtKB-SubCell"/>
</dbReference>
<comment type="caution">
    <text evidence="7">The sequence shown here is derived from an EMBL/GenBank/DDBJ whole genome shotgun (WGS) entry which is preliminary data.</text>
</comment>
<name>A0A927WKM3_SELRU</name>
<evidence type="ECO:0000256" key="5">
    <source>
        <dbReference type="ARBA" id="ARBA00023136"/>
    </source>
</evidence>
<organism evidence="7 8">
    <name type="scientific">Selenomonas ruminantium</name>
    <dbReference type="NCBI Taxonomy" id="971"/>
    <lineage>
        <taxon>Bacteria</taxon>
        <taxon>Bacillati</taxon>
        <taxon>Bacillota</taxon>
        <taxon>Negativicutes</taxon>
        <taxon>Selenomonadales</taxon>
        <taxon>Selenomonadaceae</taxon>
        <taxon>Selenomonas</taxon>
    </lineage>
</organism>